<reference evidence="9" key="1">
    <citation type="submission" date="2018-02" db="EMBL/GenBank/DDBJ databases">
        <authorList>
            <person name="Cohen D.B."/>
            <person name="Kent A.D."/>
        </authorList>
    </citation>
    <scope>NUCLEOTIDE SEQUENCE</scope>
</reference>
<evidence type="ECO:0000313" key="9">
    <source>
        <dbReference type="EMBL" id="SPC72414.1"/>
    </source>
</evidence>
<feature type="compositionally biased region" description="Low complexity" evidence="7">
    <location>
        <begin position="411"/>
        <end position="423"/>
    </location>
</feature>
<dbReference type="GO" id="GO:0005516">
    <property type="term" value="F:calmodulin binding"/>
    <property type="evidence" value="ECO:0007669"/>
    <property type="project" value="UniProtKB-KW"/>
</dbReference>
<feature type="region of interest" description="Disordered" evidence="7">
    <location>
        <begin position="1"/>
        <end position="46"/>
    </location>
</feature>
<evidence type="ECO:0000256" key="2">
    <source>
        <dbReference type="ARBA" id="ARBA00022490"/>
    </source>
</evidence>
<feature type="region of interest" description="Disordered" evidence="7">
    <location>
        <begin position="554"/>
        <end position="590"/>
    </location>
</feature>
<dbReference type="AlphaFoldDB" id="A0A2N9ECR8"/>
<dbReference type="FunFam" id="1.20.5.190:FF:000062">
    <property type="entry name" value="IQ-domain 11"/>
    <property type="match status" value="1"/>
</dbReference>
<keyword evidence="3" id="KW-0677">Repeat</keyword>
<feature type="region of interest" description="Disordered" evidence="7">
    <location>
        <begin position="403"/>
        <end position="428"/>
    </location>
</feature>
<feature type="compositionally biased region" description="Polar residues" evidence="7">
    <location>
        <begin position="363"/>
        <end position="373"/>
    </location>
</feature>
<dbReference type="Gene3D" id="1.20.5.190">
    <property type="match status" value="1"/>
</dbReference>
<comment type="subunit">
    <text evidence="6">Binds to multiple calmodulin (CaM) in the presence of Ca(2+) and CaM-like proteins.</text>
</comment>
<evidence type="ECO:0000256" key="1">
    <source>
        <dbReference type="ARBA" id="ARBA00004496"/>
    </source>
</evidence>
<dbReference type="Pfam" id="PF13178">
    <property type="entry name" value="DUF4005"/>
    <property type="match status" value="1"/>
</dbReference>
<comment type="similarity">
    <text evidence="5">Belongs to the IQD family.</text>
</comment>
<evidence type="ECO:0000256" key="4">
    <source>
        <dbReference type="ARBA" id="ARBA00022860"/>
    </source>
</evidence>
<protein>
    <recommendedName>
        <fullName evidence="8">DUF4005 domain-containing protein</fullName>
    </recommendedName>
</protein>
<feature type="region of interest" description="Disordered" evidence="7">
    <location>
        <begin position="507"/>
        <end position="542"/>
    </location>
</feature>
<name>A0A2N9ECR8_FAGSY</name>
<feature type="region of interest" description="Disordered" evidence="7">
    <location>
        <begin position="340"/>
        <end position="389"/>
    </location>
</feature>
<evidence type="ECO:0000256" key="3">
    <source>
        <dbReference type="ARBA" id="ARBA00022737"/>
    </source>
</evidence>
<organism evidence="9">
    <name type="scientific">Fagus sylvatica</name>
    <name type="common">Beechnut</name>
    <dbReference type="NCBI Taxonomy" id="28930"/>
    <lineage>
        <taxon>Eukaryota</taxon>
        <taxon>Viridiplantae</taxon>
        <taxon>Streptophyta</taxon>
        <taxon>Embryophyta</taxon>
        <taxon>Tracheophyta</taxon>
        <taxon>Spermatophyta</taxon>
        <taxon>Magnoliopsida</taxon>
        <taxon>eudicotyledons</taxon>
        <taxon>Gunneridae</taxon>
        <taxon>Pentapetalae</taxon>
        <taxon>rosids</taxon>
        <taxon>fabids</taxon>
        <taxon>Fagales</taxon>
        <taxon>Fagaceae</taxon>
        <taxon>Fagus</taxon>
    </lineage>
</organism>
<dbReference type="InterPro" id="IPR000048">
    <property type="entry name" value="IQ_motif_EF-hand-BS"/>
</dbReference>
<feature type="compositionally biased region" description="Polar residues" evidence="7">
    <location>
        <begin position="531"/>
        <end position="542"/>
    </location>
</feature>
<keyword evidence="4" id="KW-0112">Calmodulin-binding</keyword>
<feature type="compositionally biased region" description="Polar residues" evidence="7">
    <location>
        <begin position="1"/>
        <end position="10"/>
    </location>
</feature>
<dbReference type="GO" id="GO:0005737">
    <property type="term" value="C:cytoplasm"/>
    <property type="evidence" value="ECO:0007669"/>
    <property type="project" value="UniProtKB-SubCell"/>
</dbReference>
<evidence type="ECO:0000259" key="8">
    <source>
        <dbReference type="Pfam" id="PF13178"/>
    </source>
</evidence>
<keyword evidence="2" id="KW-0963">Cytoplasm</keyword>
<comment type="subcellular location">
    <subcellularLocation>
        <location evidence="1">Cytoplasm</location>
    </subcellularLocation>
</comment>
<feature type="compositionally biased region" description="Basic and acidic residues" evidence="7">
    <location>
        <begin position="20"/>
        <end position="44"/>
    </location>
</feature>
<dbReference type="PANTHER" id="PTHR32295">
    <property type="entry name" value="IQ-DOMAIN 5-RELATED"/>
    <property type="match status" value="1"/>
</dbReference>
<feature type="domain" description="DUF4005" evidence="8">
    <location>
        <begin position="377"/>
        <end position="450"/>
    </location>
</feature>
<proteinExistence type="inferred from homology"/>
<dbReference type="PROSITE" id="PS50096">
    <property type="entry name" value="IQ"/>
    <property type="match status" value="2"/>
</dbReference>
<accession>A0A2N9ECR8</accession>
<dbReference type="InterPro" id="IPR025064">
    <property type="entry name" value="DUF4005"/>
</dbReference>
<evidence type="ECO:0000256" key="5">
    <source>
        <dbReference type="ARBA" id="ARBA00024341"/>
    </source>
</evidence>
<dbReference type="SMART" id="SM00015">
    <property type="entry name" value="IQ"/>
    <property type="match status" value="2"/>
</dbReference>
<evidence type="ECO:0000256" key="6">
    <source>
        <dbReference type="ARBA" id="ARBA00024378"/>
    </source>
</evidence>
<sequence length="618" mass="69471">MAKKNSSSWLTIVKRAFRSPTKENENRSSKRRDEHDQEEEEKKRSEKRRWLFRKPTSHVLQQCEPNTIAIAPVGPVLAAEQQHAIAVAAATAAAAEAAVATAQAAVEIVRLTRPSSFVREHYAAIVIQTAFRGYLAKRALRALKGLVKLQALVRGHNVRKQAKLTLQCMQALIRAQNRVRTDHQRARLSHEGGRRSMFAETNSLWESKYLHDIRDRKSMSKDTSYAVDDWDDRPHTTEEIEAMLLSRKEAALKREKALAYAFSHKIWGSSRNPSARDEKELEERTKWLERWMATKQQNDNNYNRVSTDKRDPIKTLEIDTSMPYSYSYCAPIVPRSQELVNHRQKQPTPRSVPSLLHKPHHSFTLTPSPSKQKPLQVRSASPRCLKEEKCHSAAHTPNYMAATESAKARARPQSISPRPQRPSTPERERVCLAKKRLSYNVGTECSSLSQKLRSPSLNGYYYYGMEQQSNLSSCYNTTSLTLAALCLQDCKAPFVSVNRFPKISPLPSHSLLSQPPPTTPSHPQPPRAGLSSHNPPTSSRSGDLTVADLEIASPAANDHRKELTTPGKGGSLAPSPIWCQAPGDLSHRRRSGIKLISGDLSRRRADLSAAELDPRRRA</sequence>
<gene>
    <name evidence="9" type="ORF">FSB_LOCUS296</name>
</gene>
<dbReference type="CDD" id="cd23767">
    <property type="entry name" value="IQCD"/>
    <property type="match status" value="1"/>
</dbReference>
<dbReference type="EMBL" id="OIVN01000004">
    <property type="protein sequence ID" value="SPC72414.1"/>
    <property type="molecule type" value="Genomic_DNA"/>
</dbReference>
<evidence type="ECO:0000256" key="7">
    <source>
        <dbReference type="SAM" id="MobiDB-lite"/>
    </source>
</evidence>
<dbReference type="PANTHER" id="PTHR32295:SF244">
    <property type="entry name" value="PROTEIN IQ-DOMAIN 14-LIKE"/>
    <property type="match status" value="1"/>
</dbReference>
<dbReference type="Pfam" id="PF00612">
    <property type="entry name" value="IQ"/>
    <property type="match status" value="2"/>
</dbReference>
<feature type="compositionally biased region" description="Pro residues" evidence="7">
    <location>
        <begin position="514"/>
        <end position="526"/>
    </location>
</feature>